<reference evidence="1" key="1">
    <citation type="submission" date="2018-05" db="EMBL/GenBank/DDBJ databases">
        <title>Reclassification of Methylarcula marina and Methylarcula terricola as Paracoccus methylarcula sp.nov., comb.nov. and Paracoccus terricola comb.nov.</title>
        <authorList>
            <person name="Shmareva M.N."/>
            <person name="Doronina N.V."/>
            <person name="Vasilenko O.V."/>
            <person name="Tarlachkov S.V."/>
            <person name="Trotsenko Y.A."/>
        </authorList>
    </citation>
    <scope>NUCLEOTIDE SEQUENCE [LARGE SCALE GENOMIC DNA]</scope>
    <source>
        <strain evidence="1">VKM B-2159</strain>
    </source>
</reference>
<dbReference type="OrthoDB" id="9793162at2"/>
<evidence type="ECO:0000313" key="2">
    <source>
        <dbReference type="Proteomes" id="UP000238137"/>
    </source>
</evidence>
<accession>A0A3R7LJF7</accession>
<name>A0A3R7LJF7_9RHOB</name>
<comment type="caution">
    <text evidence="1">The sequence shown here is derived from an EMBL/GenBank/DDBJ whole genome shotgun (WGS) entry which is preliminary data.</text>
</comment>
<dbReference type="AlphaFoldDB" id="A0A3R7LJF7"/>
<organism evidence="1 2">
    <name type="scientific">Paracoccus methylarcula</name>
    <dbReference type="NCBI Taxonomy" id="72022"/>
    <lineage>
        <taxon>Bacteria</taxon>
        <taxon>Pseudomonadati</taxon>
        <taxon>Pseudomonadota</taxon>
        <taxon>Alphaproteobacteria</taxon>
        <taxon>Rhodobacterales</taxon>
        <taxon>Paracoccaceae</taxon>
        <taxon>Paracoccus</taxon>
    </lineage>
</organism>
<dbReference type="Proteomes" id="UP000238137">
    <property type="component" value="Unassembled WGS sequence"/>
</dbReference>
<keyword evidence="2" id="KW-1185">Reference proteome</keyword>
<protein>
    <submittedName>
        <fullName evidence="1">Uncharacterized protein</fullName>
    </submittedName>
</protein>
<dbReference type="EMBL" id="PXNQ02000001">
    <property type="protein sequence ID" value="RNF36028.1"/>
    <property type="molecule type" value="Genomic_DNA"/>
</dbReference>
<evidence type="ECO:0000313" key="1">
    <source>
        <dbReference type="EMBL" id="RNF36028.1"/>
    </source>
</evidence>
<proteinExistence type="predicted"/>
<gene>
    <name evidence="1" type="ORF">A7A09_001050</name>
</gene>
<sequence length="89" mass="9780">MRRLRSSWAIGLFGPLAMLLAAQIRNSRGSRITPPTSGALRIASHNVHCILLDKAEGRWSVGNWMKRRHALDAAFKALDMAASQLKSLG</sequence>
<dbReference type="RefSeq" id="WP_106689517.1">
    <property type="nucleotide sequence ID" value="NZ_PXNQ02000001.1"/>
</dbReference>